<proteinExistence type="predicted"/>
<accession>A0ACC0M3W7</accession>
<evidence type="ECO:0000313" key="2">
    <source>
        <dbReference type="Proteomes" id="UP001062846"/>
    </source>
</evidence>
<dbReference type="Proteomes" id="UP001062846">
    <property type="component" value="Chromosome 10"/>
</dbReference>
<keyword evidence="2" id="KW-1185">Reference proteome</keyword>
<dbReference type="EMBL" id="CM046397">
    <property type="protein sequence ID" value="KAI8535471.1"/>
    <property type="molecule type" value="Genomic_DNA"/>
</dbReference>
<name>A0ACC0M3W7_RHOML</name>
<gene>
    <name evidence="1" type="ORF">RHMOL_Rhmol10G0176900</name>
</gene>
<protein>
    <submittedName>
        <fullName evidence="1">Uncharacterized protein</fullName>
    </submittedName>
</protein>
<organism evidence="1 2">
    <name type="scientific">Rhododendron molle</name>
    <name type="common">Chinese azalea</name>
    <name type="synonym">Azalea mollis</name>
    <dbReference type="NCBI Taxonomy" id="49168"/>
    <lineage>
        <taxon>Eukaryota</taxon>
        <taxon>Viridiplantae</taxon>
        <taxon>Streptophyta</taxon>
        <taxon>Embryophyta</taxon>
        <taxon>Tracheophyta</taxon>
        <taxon>Spermatophyta</taxon>
        <taxon>Magnoliopsida</taxon>
        <taxon>eudicotyledons</taxon>
        <taxon>Gunneridae</taxon>
        <taxon>Pentapetalae</taxon>
        <taxon>asterids</taxon>
        <taxon>Ericales</taxon>
        <taxon>Ericaceae</taxon>
        <taxon>Ericoideae</taxon>
        <taxon>Rhodoreae</taxon>
        <taxon>Rhododendron</taxon>
    </lineage>
</organism>
<sequence>MTAREERLAEIARWNEQERLIREQEAAARDAEPAEGVQDDLVRETEAAEREQEEVVWVTERAVAQAKTLLGRTRATFTPETYTPPEAHLFVPSGIDGYMPLQDSYDDKLVLRDPRHHISVGWEQV</sequence>
<evidence type="ECO:0000313" key="1">
    <source>
        <dbReference type="EMBL" id="KAI8535471.1"/>
    </source>
</evidence>
<reference evidence="1" key="1">
    <citation type="submission" date="2022-02" db="EMBL/GenBank/DDBJ databases">
        <title>Plant Genome Project.</title>
        <authorList>
            <person name="Zhang R.-G."/>
        </authorList>
    </citation>
    <scope>NUCLEOTIDE SEQUENCE</scope>
    <source>
        <strain evidence="1">AT1</strain>
    </source>
</reference>
<comment type="caution">
    <text evidence="1">The sequence shown here is derived from an EMBL/GenBank/DDBJ whole genome shotgun (WGS) entry which is preliminary data.</text>
</comment>